<dbReference type="Proteomes" id="UP000033859">
    <property type="component" value="Unassembled WGS sequence"/>
</dbReference>
<proteinExistence type="predicted"/>
<dbReference type="EMBL" id="LCCE01000036">
    <property type="protein sequence ID" value="KKS25831.1"/>
    <property type="molecule type" value="Genomic_DNA"/>
</dbReference>
<comment type="caution">
    <text evidence="2">The sequence shown here is derived from an EMBL/GenBank/DDBJ whole genome shotgun (WGS) entry which is preliminary data.</text>
</comment>
<evidence type="ECO:0008006" key="4">
    <source>
        <dbReference type="Google" id="ProtNLM"/>
    </source>
</evidence>
<feature type="transmembrane region" description="Helical" evidence="1">
    <location>
        <begin position="153"/>
        <end position="171"/>
    </location>
</feature>
<sequence length="177" mass="20431">MDIFAHGLWAGAAYKAINRKAKKPFSIKMAAFWGVFPDLFAFTIGFIWLFGNLIFGGMSFSDFPRPGEVEPAPQDTLPIFRLTSTLYSISHSAIVFLIVFGVVFLILRRPLWELGGWFIHILLDIPTHSYQFYPTPFLWPISGWKFDGFSWGTPWFLILNYSAIIIAYWLLRRKKVV</sequence>
<feature type="transmembrane region" description="Helical" evidence="1">
    <location>
        <begin position="86"/>
        <end position="107"/>
    </location>
</feature>
<keyword evidence="1" id="KW-0472">Membrane</keyword>
<evidence type="ECO:0000313" key="3">
    <source>
        <dbReference type="Proteomes" id="UP000033859"/>
    </source>
</evidence>
<organism evidence="2 3">
    <name type="scientific">Candidatus Yanofskybacteria bacterium GW2011_GWC2_41_9</name>
    <dbReference type="NCBI Taxonomy" id="1619029"/>
    <lineage>
        <taxon>Bacteria</taxon>
        <taxon>Candidatus Yanofskyibacteriota</taxon>
    </lineage>
</organism>
<evidence type="ECO:0000256" key="1">
    <source>
        <dbReference type="SAM" id="Phobius"/>
    </source>
</evidence>
<gene>
    <name evidence="2" type="ORF">UU84_C0036G0007</name>
</gene>
<reference evidence="2 3" key="1">
    <citation type="journal article" date="2015" name="Nature">
        <title>rRNA introns, odd ribosomes, and small enigmatic genomes across a large radiation of phyla.</title>
        <authorList>
            <person name="Brown C.T."/>
            <person name="Hug L.A."/>
            <person name="Thomas B.C."/>
            <person name="Sharon I."/>
            <person name="Castelle C.J."/>
            <person name="Singh A."/>
            <person name="Wilkins M.J."/>
            <person name="Williams K.H."/>
            <person name="Banfield J.F."/>
        </authorList>
    </citation>
    <scope>NUCLEOTIDE SEQUENCE [LARGE SCALE GENOMIC DNA]</scope>
</reference>
<accession>A0A0G0ZV20</accession>
<dbReference type="AlphaFoldDB" id="A0A0G0ZV20"/>
<keyword evidence="1" id="KW-1133">Transmembrane helix</keyword>
<name>A0A0G0ZV20_9BACT</name>
<evidence type="ECO:0000313" key="2">
    <source>
        <dbReference type="EMBL" id="KKS25831.1"/>
    </source>
</evidence>
<feature type="transmembrane region" description="Helical" evidence="1">
    <location>
        <begin position="30"/>
        <end position="55"/>
    </location>
</feature>
<feature type="transmembrane region" description="Helical" evidence="1">
    <location>
        <begin position="114"/>
        <end position="133"/>
    </location>
</feature>
<keyword evidence="1" id="KW-0812">Transmembrane</keyword>
<protein>
    <recommendedName>
        <fullName evidence="4">Membrane-bound metal-dependent hydrolase</fullName>
    </recommendedName>
</protein>